<dbReference type="Pfam" id="PF13614">
    <property type="entry name" value="AAA_31"/>
    <property type="match status" value="1"/>
</dbReference>
<dbReference type="SUPFAM" id="SSF52540">
    <property type="entry name" value="P-loop containing nucleoside triphosphate hydrolases"/>
    <property type="match status" value="1"/>
</dbReference>
<dbReference type="EMBL" id="FWFG01000099">
    <property type="protein sequence ID" value="SLM94452.1"/>
    <property type="molecule type" value="Genomic_DNA"/>
</dbReference>
<feature type="domain" description="AAA" evidence="2">
    <location>
        <begin position="3"/>
        <end position="173"/>
    </location>
</feature>
<evidence type="ECO:0000313" key="3">
    <source>
        <dbReference type="EMBL" id="SLM94452.1"/>
    </source>
</evidence>
<dbReference type="AlphaFoldDB" id="A0A1X6X5D7"/>
<organism evidence="3 4">
    <name type="scientific">Brachybacterium nesterenkovii</name>
    <dbReference type="NCBI Taxonomy" id="47847"/>
    <lineage>
        <taxon>Bacteria</taxon>
        <taxon>Bacillati</taxon>
        <taxon>Actinomycetota</taxon>
        <taxon>Actinomycetes</taxon>
        <taxon>Micrococcales</taxon>
        <taxon>Dermabacteraceae</taxon>
        <taxon>Brachybacterium</taxon>
    </lineage>
</organism>
<evidence type="ECO:0000313" key="4">
    <source>
        <dbReference type="Proteomes" id="UP000195981"/>
    </source>
</evidence>
<proteinExistence type="predicted"/>
<dbReference type="InterPro" id="IPR025669">
    <property type="entry name" value="AAA_dom"/>
</dbReference>
<dbReference type="InterPro" id="IPR027417">
    <property type="entry name" value="P-loop_NTPase"/>
</dbReference>
<sequence>MFTVSVCSLKGGVGKTSVTLGLASAALHQGVNALVIDLDPQGDSTLGLLGEPAEGPDIADVISSARTETIDRAIRPTPWSEGASSHLDIIPGTHRSSVVDSPAPAAREVRRLRDALENRSHHYDLVLIDCPPSLNGLTQMALAASDRSLVVCEPGFFAVTAADRALKLAAELHDDGLAPRLSPLGLVVNRYRPRSVEHQYRLAELRELFGPLILDPVIEERVGLQQAQGGAVPLHRYEGASGARLTEDFDALLRTVLAAKGGTAEAPIPTTETPTTETPMTETSTTQAQAPATETQAPTAPADAPSASDNGAPQQS</sequence>
<dbReference type="PANTHER" id="PTHR13696:SF52">
    <property type="entry name" value="PARA FAMILY PROTEIN CT_582"/>
    <property type="match status" value="1"/>
</dbReference>
<dbReference type="Proteomes" id="UP000195981">
    <property type="component" value="Unassembled WGS sequence"/>
</dbReference>
<reference evidence="3 4" key="1">
    <citation type="submission" date="2017-02" db="EMBL/GenBank/DDBJ databases">
        <authorList>
            <person name="Peterson S.W."/>
        </authorList>
    </citation>
    <scope>NUCLEOTIDE SEQUENCE [LARGE SCALE GENOMIC DNA]</scope>
    <source>
        <strain evidence="3 4">CIP104813</strain>
    </source>
</reference>
<dbReference type="InterPro" id="IPR050678">
    <property type="entry name" value="DNA_Partitioning_ATPase"/>
</dbReference>
<accession>A0A1X6X5D7</accession>
<protein>
    <submittedName>
        <fullName evidence="3">Chromosome partitioning protein</fullName>
    </submittedName>
</protein>
<dbReference type="OrthoDB" id="345269at2"/>
<feature type="compositionally biased region" description="Low complexity" evidence="1">
    <location>
        <begin position="263"/>
        <end position="309"/>
    </location>
</feature>
<dbReference type="PANTHER" id="PTHR13696">
    <property type="entry name" value="P-LOOP CONTAINING NUCLEOSIDE TRIPHOSPHATE HYDROLASE"/>
    <property type="match status" value="1"/>
</dbReference>
<dbReference type="Gene3D" id="3.40.50.300">
    <property type="entry name" value="P-loop containing nucleotide triphosphate hydrolases"/>
    <property type="match status" value="1"/>
</dbReference>
<evidence type="ECO:0000256" key="1">
    <source>
        <dbReference type="SAM" id="MobiDB-lite"/>
    </source>
</evidence>
<keyword evidence="4" id="KW-1185">Reference proteome</keyword>
<feature type="region of interest" description="Disordered" evidence="1">
    <location>
        <begin position="263"/>
        <end position="316"/>
    </location>
</feature>
<name>A0A1X6X5D7_9MICO</name>
<dbReference type="CDD" id="cd02042">
    <property type="entry name" value="ParAB_family"/>
    <property type="match status" value="1"/>
</dbReference>
<gene>
    <name evidence="3" type="ORF">FM110_11360</name>
</gene>
<evidence type="ECO:0000259" key="2">
    <source>
        <dbReference type="Pfam" id="PF13614"/>
    </source>
</evidence>